<sequence length="325" mass="35171">MEKVSRKVVLAGMVFFLLLFAAGCEKESEVLKVGIVQIVEHPALDAARKGFIDALADNGYKEGENIEYDYQNAQGDMSLARTIAGKFKREKPDLILAIATPTAQAVANTIKDIPIFITAVTDPVAAGLVKSMEKPGTNVTGTTDMTPVEKQINLLLKFKPDTTKIGVVYNAGEVNSVVQVDLARKVCKELDIELVEATASNSSSVYQAAQSLINRVDAIYVPTDNTVVSAIESVVKVAEENDIPLIVGEEDSVKRGGLATVGINYYELGYQTGEMALEVIKNDAKPEEMAIQKQDKVRLVINEKAAEEMGVTISSELKNEAAKIY</sequence>
<dbReference type="Proteomes" id="UP000000719">
    <property type="component" value="Chromosome"/>
</dbReference>
<dbReference type="PROSITE" id="PS51257">
    <property type="entry name" value="PROKAR_LIPOPROTEIN"/>
    <property type="match status" value="1"/>
</dbReference>
<dbReference type="STRING" id="373903.Hore_19990"/>
<dbReference type="SUPFAM" id="SSF53822">
    <property type="entry name" value="Periplasmic binding protein-like I"/>
    <property type="match status" value="1"/>
</dbReference>
<organism evidence="1 2">
    <name type="scientific">Halothermothrix orenii (strain H 168 / OCM 544 / DSM 9562)</name>
    <dbReference type="NCBI Taxonomy" id="373903"/>
    <lineage>
        <taxon>Bacteria</taxon>
        <taxon>Bacillati</taxon>
        <taxon>Bacillota</taxon>
        <taxon>Clostridia</taxon>
        <taxon>Halanaerobiales</taxon>
        <taxon>Halothermotrichaceae</taxon>
        <taxon>Halothermothrix</taxon>
    </lineage>
</organism>
<dbReference type="HOGENOM" id="CLU_058196_1_0_9"/>
<evidence type="ECO:0000313" key="1">
    <source>
        <dbReference type="EMBL" id="ACL70746.1"/>
    </source>
</evidence>
<name>B8CZM7_HALOH</name>
<dbReference type="PANTHER" id="PTHR35271">
    <property type="entry name" value="ABC TRANSPORTER, SUBSTRATE-BINDING LIPOPROTEIN-RELATED"/>
    <property type="match status" value="1"/>
</dbReference>
<proteinExistence type="predicted"/>
<dbReference type="KEGG" id="hor:Hore_19990"/>
<dbReference type="Pfam" id="PF04392">
    <property type="entry name" value="ABC_sub_bind"/>
    <property type="match status" value="1"/>
</dbReference>
<dbReference type="InterPro" id="IPR028082">
    <property type="entry name" value="Peripla_BP_I"/>
</dbReference>
<dbReference type="eggNOG" id="COG2984">
    <property type="taxonomic scope" value="Bacteria"/>
</dbReference>
<dbReference type="AlphaFoldDB" id="B8CZM7"/>
<evidence type="ECO:0000313" key="2">
    <source>
        <dbReference type="Proteomes" id="UP000000719"/>
    </source>
</evidence>
<dbReference type="InterPro" id="IPR007487">
    <property type="entry name" value="ABC_transpt-TYRBP-like"/>
</dbReference>
<dbReference type="RefSeq" id="WP_015923715.1">
    <property type="nucleotide sequence ID" value="NC_011899.1"/>
</dbReference>
<dbReference type="CDD" id="cd06325">
    <property type="entry name" value="PBP1_ABC_unchar_transporter"/>
    <property type="match status" value="1"/>
</dbReference>
<dbReference type="PANTHER" id="PTHR35271:SF1">
    <property type="entry name" value="ABC TRANSPORTER, SUBSTRATE-BINDING LIPOPROTEIN"/>
    <property type="match status" value="1"/>
</dbReference>
<gene>
    <name evidence="1" type="ordered locus">Hore_19990</name>
</gene>
<keyword evidence="2" id="KW-1185">Reference proteome</keyword>
<reference evidence="1 2" key="1">
    <citation type="journal article" date="2009" name="PLoS ONE">
        <title>Genome analysis of the anaerobic thermohalophilic bacterium Halothermothrix orenii.</title>
        <authorList>
            <person name="Mavromatis K."/>
            <person name="Ivanova N."/>
            <person name="Anderson I."/>
            <person name="Lykidis A."/>
            <person name="Hooper S.D."/>
            <person name="Sun H."/>
            <person name="Kunin V."/>
            <person name="Lapidus A."/>
            <person name="Hugenholtz P."/>
            <person name="Patel B."/>
            <person name="Kyrpides N.C."/>
        </authorList>
    </citation>
    <scope>NUCLEOTIDE SEQUENCE [LARGE SCALE GENOMIC DNA]</scope>
    <source>
        <strain evidence="2">H 168 / OCM 544 / DSM 9562</strain>
    </source>
</reference>
<dbReference type="OrthoDB" id="9776955at2"/>
<dbReference type="Gene3D" id="3.40.50.2300">
    <property type="match status" value="2"/>
</dbReference>
<dbReference type="EMBL" id="CP001098">
    <property type="protein sequence ID" value="ACL70746.1"/>
    <property type="molecule type" value="Genomic_DNA"/>
</dbReference>
<accession>B8CZM7</accession>
<protein>
    <submittedName>
        <fullName evidence="1">ABC-type uncharacterized transport system, periplasmic component</fullName>
    </submittedName>
</protein>